<dbReference type="Pfam" id="PF18142">
    <property type="entry name" value="SLATT_fungal"/>
    <property type="match status" value="1"/>
</dbReference>
<accession>A0ABR4P280</accession>
<dbReference type="NCBIfam" id="NF033635">
    <property type="entry name" value="SLATT_fungal"/>
    <property type="match status" value="1"/>
</dbReference>
<proteinExistence type="predicted"/>
<gene>
    <name evidence="4" type="ORF">PVAG01_11407</name>
</gene>
<dbReference type="PANTHER" id="PTHR38793:SF3">
    <property type="entry name" value="SMODS AND SLOG-ASSOCIATING 2TM EFFECTOR DOMAIN-CONTAINING PROTEIN"/>
    <property type="match status" value="1"/>
</dbReference>
<evidence type="ECO:0000313" key="5">
    <source>
        <dbReference type="Proteomes" id="UP001629113"/>
    </source>
</evidence>
<evidence type="ECO:0000256" key="2">
    <source>
        <dbReference type="SAM" id="Phobius"/>
    </source>
</evidence>
<evidence type="ECO:0000256" key="1">
    <source>
        <dbReference type="SAM" id="MobiDB-lite"/>
    </source>
</evidence>
<evidence type="ECO:0000313" key="4">
    <source>
        <dbReference type="EMBL" id="KAL3417407.1"/>
    </source>
</evidence>
<evidence type="ECO:0000259" key="3">
    <source>
        <dbReference type="Pfam" id="PF18142"/>
    </source>
</evidence>
<keyword evidence="2" id="KW-0812">Transmembrane</keyword>
<feature type="transmembrane region" description="Helical" evidence="2">
    <location>
        <begin position="84"/>
        <end position="103"/>
    </location>
</feature>
<dbReference type="InterPro" id="IPR041622">
    <property type="entry name" value="SLATT_fungi"/>
</dbReference>
<keyword evidence="2" id="KW-0472">Membrane</keyword>
<feature type="compositionally biased region" description="Polar residues" evidence="1">
    <location>
        <begin position="225"/>
        <end position="238"/>
    </location>
</feature>
<dbReference type="Proteomes" id="UP001629113">
    <property type="component" value="Unassembled WGS sequence"/>
</dbReference>
<organism evidence="4 5">
    <name type="scientific">Phlyctema vagabunda</name>
    <dbReference type="NCBI Taxonomy" id="108571"/>
    <lineage>
        <taxon>Eukaryota</taxon>
        <taxon>Fungi</taxon>
        <taxon>Dikarya</taxon>
        <taxon>Ascomycota</taxon>
        <taxon>Pezizomycotina</taxon>
        <taxon>Leotiomycetes</taxon>
        <taxon>Helotiales</taxon>
        <taxon>Dermateaceae</taxon>
        <taxon>Phlyctema</taxon>
    </lineage>
</organism>
<keyword evidence="2" id="KW-1133">Transmembrane helix</keyword>
<feature type="domain" description="SMODS and SLOG-associating 2TM effector" evidence="3">
    <location>
        <begin position="68"/>
        <end position="194"/>
    </location>
</feature>
<protein>
    <submittedName>
        <fullName evidence="4">C6 transcription factor</fullName>
    </submittedName>
</protein>
<keyword evidence="5" id="KW-1185">Reference proteome</keyword>
<reference evidence="4 5" key="1">
    <citation type="submission" date="2024-06" db="EMBL/GenBank/DDBJ databases">
        <title>Complete genome of Phlyctema vagabunda strain 19-DSS-EL-015.</title>
        <authorList>
            <person name="Fiorenzani C."/>
        </authorList>
    </citation>
    <scope>NUCLEOTIDE SEQUENCE [LARGE SCALE GENOMIC DNA]</scope>
    <source>
        <strain evidence="4 5">19-DSS-EL-015</strain>
    </source>
</reference>
<feature type="region of interest" description="Disordered" evidence="1">
    <location>
        <begin position="197"/>
        <end position="267"/>
    </location>
</feature>
<feature type="region of interest" description="Disordered" evidence="1">
    <location>
        <begin position="1"/>
        <end position="23"/>
    </location>
</feature>
<feature type="transmembrane region" description="Helical" evidence="2">
    <location>
        <begin position="109"/>
        <end position="131"/>
    </location>
</feature>
<name>A0ABR4P280_9HELO</name>
<feature type="compositionally biased region" description="Basic and acidic residues" evidence="1">
    <location>
        <begin position="239"/>
        <end position="251"/>
    </location>
</feature>
<dbReference type="PANTHER" id="PTHR38793">
    <property type="entry name" value="SLATT_FUNGAL DOMAIN-CONTAINING PROTEIN-RELATED"/>
    <property type="match status" value="1"/>
</dbReference>
<comment type="caution">
    <text evidence="4">The sequence shown here is derived from an EMBL/GenBank/DDBJ whole genome shotgun (WGS) entry which is preliminary data.</text>
</comment>
<sequence>MSTEHTPLLSGGPSRELSPNPQVRIPPITTDLTRFRMAIGINSLQSTSITPCDVHSLRRNSSGIYRSVLNAQRRFLFQYHFIEAVYYVALLSQLVIGATLASLGPLSSLHPRAITVLGIVNSCIAGIIAFFKGQGLPDRLRKDEFEMRKVQDFIEQCECRLAVQIGADEDDDEDDRADVEDLVNEVFERYNVARDTAEMNRPSTYAHQVESGERQKPRARKPRTPSDTIPTLNLNLNERAQERMGGDDGRQSRIVVGKGVNKSLEIS</sequence>
<dbReference type="EMBL" id="JBFCZG010000011">
    <property type="protein sequence ID" value="KAL3417407.1"/>
    <property type="molecule type" value="Genomic_DNA"/>
</dbReference>